<dbReference type="Gene3D" id="3.10.100.10">
    <property type="entry name" value="Mannose-Binding Protein A, subunit A"/>
    <property type="match status" value="1"/>
</dbReference>
<dbReference type="InterPro" id="IPR033989">
    <property type="entry name" value="CD209-like_CTLD"/>
</dbReference>
<keyword evidence="6 8" id="KW-0472">Membrane</keyword>
<gene>
    <name evidence="10" type="ORF">QTP70_035268</name>
</gene>
<evidence type="ECO:0000256" key="7">
    <source>
        <dbReference type="SAM" id="Coils"/>
    </source>
</evidence>
<evidence type="ECO:0000256" key="3">
    <source>
        <dbReference type="ARBA" id="ARBA00022692"/>
    </source>
</evidence>
<dbReference type="GO" id="GO:0016020">
    <property type="term" value="C:membrane"/>
    <property type="evidence" value="ECO:0007669"/>
    <property type="project" value="UniProtKB-SubCell"/>
</dbReference>
<dbReference type="PROSITE" id="PS50041">
    <property type="entry name" value="C_TYPE_LECTIN_2"/>
    <property type="match status" value="1"/>
</dbReference>
<feature type="transmembrane region" description="Helical" evidence="8">
    <location>
        <begin position="592"/>
        <end position="612"/>
    </location>
</feature>
<dbReference type="Gene3D" id="1.20.5.400">
    <property type="match status" value="1"/>
</dbReference>
<dbReference type="Proteomes" id="UP001274896">
    <property type="component" value="Unassembled WGS sequence"/>
</dbReference>
<feature type="coiled-coil region" evidence="7">
    <location>
        <begin position="442"/>
        <end position="469"/>
    </location>
</feature>
<feature type="transmembrane region" description="Helical" evidence="8">
    <location>
        <begin position="248"/>
        <end position="270"/>
    </location>
</feature>
<evidence type="ECO:0000313" key="11">
    <source>
        <dbReference type="Proteomes" id="UP001274896"/>
    </source>
</evidence>
<feature type="transmembrane region" description="Helical" evidence="8">
    <location>
        <begin position="108"/>
        <end position="129"/>
    </location>
</feature>
<feature type="transmembrane region" description="Helical" evidence="8">
    <location>
        <begin position="618"/>
        <end position="639"/>
    </location>
</feature>
<feature type="transmembrane region" description="Helical" evidence="8">
    <location>
        <begin position="141"/>
        <end position="160"/>
    </location>
</feature>
<feature type="transmembrane region" description="Helical" evidence="8">
    <location>
        <begin position="340"/>
        <end position="362"/>
    </location>
</feature>
<keyword evidence="7" id="KW-0175">Coiled coil</keyword>
<comment type="caution">
    <text evidence="10">The sequence shown here is derived from an EMBL/GenBank/DDBJ whole genome shotgun (WGS) entry which is preliminary data.</text>
</comment>
<feature type="transmembrane region" description="Helical" evidence="8">
    <location>
        <begin position="846"/>
        <end position="866"/>
    </location>
</feature>
<evidence type="ECO:0000256" key="2">
    <source>
        <dbReference type="ARBA" id="ARBA00005731"/>
    </source>
</evidence>
<dbReference type="Pfam" id="PF07857">
    <property type="entry name" value="TMEM144"/>
    <property type="match status" value="2"/>
</dbReference>
<dbReference type="PANTHER" id="PTHR16119">
    <property type="entry name" value="TRANSMEMBRANE PROTEIN 144"/>
    <property type="match status" value="1"/>
</dbReference>
<organism evidence="10 11">
    <name type="scientific">Hemibagrus guttatus</name>
    <dbReference type="NCBI Taxonomy" id="175788"/>
    <lineage>
        <taxon>Eukaryota</taxon>
        <taxon>Metazoa</taxon>
        <taxon>Chordata</taxon>
        <taxon>Craniata</taxon>
        <taxon>Vertebrata</taxon>
        <taxon>Euteleostomi</taxon>
        <taxon>Actinopterygii</taxon>
        <taxon>Neopterygii</taxon>
        <taxon>Teleostei</taxon>
        <taxon>Ostariophysi</taxon>
        <taxon>Siluriformes</taxon>
        <taxon>Bagridae</taxon>
        <taxon>Hemibagrus</taxon>
    </lineage>
</organism>
<dbReference type="PANTHER" id="PTHR16119:SF17">
    <property type="entry name" value="TRANSMEMBRANE PROTEIN 144"/>
    <property type="match status" value="1"/>
</dbReference>
<feature type="transmembrane region" description="Helical" evidence="8">
    <location>
        <begin position="80"/>
        <end position="101"/>
    </location>
</feature>
<proteinExistence type="inferred from homology"/>
<evidence type="ECO:0000256" key="6">
    <source>
        <dbReference type="ARBA" id="ARBA00023136"/>
    </source>
</evidence>
<dbReference type="EMBL" id="JAUCMX010000029">
    <property type="protein sequence ID" value="KAK3507755.1"/>
    <property type="molecule type" value="Genomic_DNA"/>
</dbReference>
<reference evidence="10" key="1">
    <citation type="submission" date="2023-06" db="EMBL/GenBank/DDBJ databases">
        <title>Male Hemibagrus guttatus genome.</title>
        <authorList>
            <person name="Bian C."/>
        </authorList>
    </citation>
    <scope>NUCLEOTIDE SEQUENCE</scope>
    <source>
        <strain evidence="10">Male_cb2023</strain>
        <tissue evidence="10">Muscle</tissue>
    </source>
</reference>
<feature type="transmembrane region" description="Helical" evidence="8">
    <location>
        <begin position="374"/>
        <end position="399"/>
    </location>
</feature>
<dbReference type="SMART" id="SM00034">
    <property type="entry name" value="CLECT"/>
    <property type="match status" value="1"/>
</dbReference>
<keyword evidence="3 8" id="KW-0812">Transmembrane</keyword>
<accession>A0AAE0PTP4</accession>
<feature type="transmembrane region" description="Helical" evidence="8">
    <location>
        <begin position="308"/>
        <end position="328"/>
    </location>
</feature>
<dbReference type="GO" id="GO:0030246">
    <property type="term" value="F:carbohydrate binding"/>
    <property type="evidence" value="ECO:0007669"/>
    <property type="project" value="UniProtKB-KW"/>
</dbReference>
<protein>
    <recommendedName>
        <fullName evidence="9">C-type lectin domain-containing protein</fullName>
    </recommendedName>
</protein>
<keyword evidence="5 8" id="KW-1133">Transmembrane helix</keyword>
<comment type="similarity">
    <text evidence="2">Belongs to the TMEM144 family.</text>
</comment>
<feature type="domain" description="C-type lectin" evidence="9">
    <location>
        <begin position="478"/>
        <end position="568"/>
    </location>
</feature>
<evidence type="ECO:0000256" key="8">
    <source>
        <dbReference type="SAM" id="Phobius"/>
    </source>
</evidence>
<evidence type="ECO:0000256" key="4">
    <source>
        <dbReference type="ARBA" id="ARBA00022734"/>
    </source>
</evidence>
<feature type="transmembrane region" description="Helical" evidence="8">
    <location>
        <begin position="54"/>
        <end position="74"/>
    </location>
</feature>
<dbReference type="InterPro" id="IPR012435">
    <property type="entry name" value="TMEM144"/>
</dbReference>
<keyword evidence="4" id="KW-0430">Lectin</keyword>
<keyword evidence="11" id="KW-1185">Reference proteome</keyword>
<dbReference type="InterPro" id="IPR016186">
    <property type="entry name" value="C-type_lectin-like/link_sf"/>
</dbReference>
<feature type="transmembrane region" description="Helical" evidence="8">
    <location>
        <begin position="204"/>
        <end position="228"/>
    </location>
</feature>
<dbReference type="Pfam" id="PF00059">
    <property type="entry name" value="Lectin_C"/>
    <property type="match status" value="1"/>
</dbReference>
<comment type="subcellular location">
    <subcellularLocation>
        <location evidence="1">Membrane</location>
        <topology evidence="1">Multi-pass membrane protein</topology>
    </subcellularLocation>
</comment>
<dbReference type="CDD" id="cd03590">
    <property type="entry name" value="CLECT_DC-SIGN_like"/>
    <property type="match status" value="1"/>
</dbReference>
<dbReference type="GO" id="GO:0015144">
    <property type="term" value="F:carbohydrate transmembrane transporter activity"/>
    <property type="evidence" value="ECO:0007669"/>
    <property type="project" value="InterPro"/>
</dbReference>
<evidence type="ECO:0000259" key="9">
    <source>
        <dbReference type="PROSITE" id="PS50041"/>
    </source>
</evidence>
<evidence type="ECO:0000256" key="5">
    <source>
        <dbReference type="ARBA" id="ARBA00022989"/>
    </source>
</evidence>
<feature type="transmembrane region" description="Helical" evidence="8">
    <location>
        <begin position="878"/>
        <end position="897"/>
    </location>
</feature>
<dbReference type="SUPFAM" id="SSF56436">
    <property type="entry name" value="C-type lectin-like"/>
    <property type="match status" value="1"/>
</dbReference>
<feature type="transmembrane region" description="Helical" evidence="8">
    <location>
        <begin position="742"/>
        <end position="766"/>
    </location>
</feature>
<feature type="transmembrane region" description="Helical" evidence="8">
    <location>
        <begin position="786"/>
        <end position="808"/>
    </location>
</feature>
<dbReference type="InterPro" id="IPR001304">
    <property type="entry name" value="C-type_lectin-like"/>
</dbReference>
<dbReference type="AlphaFoldDB" id="A0AAE0PTP4"/>
<dbReference type="InterPro" id="IPR016187">
    <property type="entry name" value="CTDL_fold"/>
</dbReference>
<name>A0AAE0PTP4_9TELE</name>
<dbReference type="SUPFAM" id="SSF103481">
    <property type="entry name" value="Multidrug resistance efflux transporter EmrE"/>
    <property type="match status" value="2"/>
</dbReference>
<dbReference type="InterPro" id="IPR010651">
    <property type="entry name" value="Sugar_transport"/>
</dbReference>
<dbReference type="InterPro" id="IPR037185">
    <property type="entry name" value="EmrE-like"/>
</dbReference>
<feature type="transmembrane region" description="Helical" evidence="8">
    <location>
        <begin position="282"/>
        <end position="302"/>
    </location>
</feature>
<feature type="transmembrane region" description="Helical" evidence="8">
    <location>
        <begin position="679"/>
        <end position="698"/>
    </location>
</feature>
<feature type="transmembrane region" description="Helical" evidence="8">
    <location>
        <begin position="820"/>
        <end position="840"/>
    </location>
</feature>
<feature type="transmembrane region" description="Helical" evidence="8">
    <location>
        <begin position="23"/>
        <end position="42"/>
    </location>
</feature>
<evidence type="ECO:0000313" key="10">
    <source>
        <dbReference type="EMBL" id="KAK3507755.1"/>
    </source>
</evidence>
<sequence length="899" mass="99386">MELLLDLSHLLRDSSNGTNTTELTYGFVSCAVSVLFYGSNFVPVKKIDTGDGMFFQWVLCAAIWTVSLIVNIILSSPRFWPLAMLGGAIWATGNITVVPIIKTIGLGLGLLIWASFNLLMGWASSRFGWFGIEAEKVSKPTLNYCGAGLCLLSAIVFFFVKSDGQRPATSEETPLLIDSSVNADSQTSSDNSWVDMLPPFTKRLVGSVLAVVAGLLYGSSFIPVLYIKNHTTQQNSQYDGASQFDLDYVFAHFSGIFLTSTVYFVIYCAFKKNKPQVFPKAILPGVVSGVMWGVATCCWFLANHYLKPVVSFPIITTVPGLIAALWGVVVFKEVKGLRNYLVLILAFCMIVAGALLTAFSIVSPAPGIDSRGAFRVAGVCIGLMCIVQATLNIVLRLFFTSPWAVELLPTICNNHTLYIYTARLQSRYETLVKEKDQLDASYSSLRNMRDQIQTEKEKLQNKLSNIAEEFKNPEWISFRSSLYYMSAEEKDWIQSRDDCRNRGADLVIIKSREEQDFIEMLRRGNSTWIGLSDQTTEGKWKWVDGTALTTVFWLSREPNNLNGNEDCVVTGYNPDDDRPVIMCVCVRALGMFFQWVLCAAIWTVSLIVNIILSSPRFWPLAMLGGAIWATGNITVVPIIKMIGLGLGLLIWASFNLLMGWASSRFGWFGIEAEKVSKPTLNYCGAGLCLLSAIVFFFVKSDGQRPATSEETPLLIDSSVNADSQTSSDNSWVDMLPPFTKRLVGSVLAVVAGLLYGSSFIPVLYIKNHTTQQNSQYDGASQFDLDYVFAHFSGIFLTSTVYFVIYCAFKKNKPQVFPKAILPGVVSGVMWGVATCCWFLANHYLKPVVSFPIITTVPGLIAALWGVVVFKEVKGLRNYLVLILAFCMIVAGALLTAFSM</sequence>
<feature type="transmembrane region" description="Helical" evidence="8">
    <location>
        <begin position="646"/>
        <end position="667"/>
    </location>
</feature>
<evidence type="ECO:0000256" key="1">
    <source>
        <dbReference type="ARBA" id="ARBA00004141"/>
    </source>
</evidence>